<reference evidence="1 2" key="1">
    <citation type="submission" date="2024-09" db="EMBL/GenBank/DDBJ databases">
        <title>Chromosome-scale assembly of Riccia sorocarpa.</title>
        <authorList>
            <person name="Paukszto L."/>
        </authorList>
    </citation>
    <scope>NUCLEOTIDE SEQUENCE [LARGE SCALE GENOMIC DNA]</scope>
    <source>
        <strain evidence="1">LP-2024</strain>
        <tissue evidence="1">Aerial parts of the thallus</tissue>
    </source>
</reference>
<accession>A0ABD3H8H8</accession>
<sequence length="248" mass="27720">MYNFGTISEERSGAIPSELSGGFRFTGSASELHVAMIEEWSASRSLHSFLFHRRKWRRNSILRYGVGLLALVLSSSRQGWRQVDLDLSWVHKIYMGDTFVPATVLNADVLWSILEEAEVLRPPIRQEGVVALETNLTSELQYFGDYKVAQVELIRDDSVVTRKKYKTVVTALRDHDGVPVWAHRLWNLRSVPPHTPFGSLLEGSDGFYRAGVEVGVGGFGSNDISIGTTTEFPVKETIEATTSSSQSR</sequence>
<dbReference type="Proteomes" id="UP001633002">
    <property type="component" value="Unassembled WGS sequence"/>
</dbReference>
<name>A0ABD3H8H8_9MARC</name>
<organism evidence="1 2">
    <name type="scientific">Riccia sorocarpa</name>
    <dbReference type="NCBI Taxonomy" id="122646"/>
    <lineage>
        <taxon>Eukaryota</taxon>
        <taxon>Viridiplantae</taxon>
        <taxon>Streptophyta</taxon>
        <taxon>Embryophyta</taxon>
        <taxon>Marchantiophyta</taxon>
        <taxon>Marchantiopsida</taxon>
        <taxon>Marchantiidae</taxon>
        <taxon>Marchantiales</taxon>
        <taxon>Ricciaceae</taxon>
        <taxon>Riccia</taxon>
    </lineage>
</organism>
<keyword evidence="2" id="KW-1185">Reference proteome</keyword>
<evidence type="ECO:0000313" key="2">
    <source>
        <dbReference type="Proteomes" id="UP001633002"/>
    </source>
</evidence>
<gene>
    <name evidence="1" type="ORF">R1sor_014119</name>
</gene>
<proteinExistence type="predicted"/>
<evidence type="ECO:0000313" key="1">
    <source>
        <dbReference type="EMBL" id="KAL3687810.1"/>
    </source>
</evidence>
<protein>
    <submittedName>
        <fullName evidence="1">Uncharacterized protein</fullName>
    </submittedName>
</protein>
<dbReference type="EMBL" id="JBJQOH010000004">
    <property type="protein sequence ID" value="KAL3687810.1"/>
    <property type="molecule type" value="Genomic_DNA"/>
</dbReference>
<comment type="caution">
    <text evidence="1">The sequence shown here is derived from an EMBL/GenBank/DDBJ whole genome shotgun (WGS) entry which is preliminary data.</text>
</comment>
<dbReference type="AlphaFoldDB" id="A0ABD3H8H8"/>